<dbReference type="Gene3D" id="3.30.110.90">
    <property type="entry name" value="Amidohydrolase"/>
    <property type="match status" value="1"/>
</dbReference>
<name>A0A5B2WZA4_9PSEU</name>
<dbReference type="SUPFAM" id="SSF51556">
    <property type="entry name" value="Metallo-dependent hydrolases"/>
    <property type="match status" value="1"/>
</dbReference>
<dbReference type="InterPro" id="IPR011059">
    <property type="entry name" value="Metal-dep_hydrolase_composite"/>
</dbReference>
<dbReference type="PANTHER" id="PTHR43135">
    <property type="entry name" value="ALPHA-D-RIBOSE 1-METHYLPHOSPHONATE 5-TRIPHOSPHATE DIPHOSPHATASE"/>
    <property type="match status" value="1"/>
</dbReference>
<gene>
    <name evidence="1" type="ORF">F0L68_28885</name>
</gene>
<dbReference type="OrthoDB" id="3189065at2"/>
<dbReference type="GO" id="GO:0016810">
    <property type="term" value="F:hydrolase activity, acting on carbon-nitrogen (but not peptide) bonds"/>
    <property type="evidence" value="ECO:0007669"/>
    <property type="project" value="InterPro"/>
</dbReference>
<proteinExistence type="predicted"/>
<sequence>MLLHTAQRLFDGRHWYADAWLELAGDRVADWGNGVPPDGEIVGEHVCVMPALIDAHCHVAGSAEPVTPVQIADPYEPQRGCLALLHEAGVGAIRDLGNHPEMITNLTRLPDTAPVLIRSAGAVLDEPPAQVAHCRLVTDAEQVRQAVRVAAEEGASWVKTFANLRPELVAAAVQAADRFGLRVAHRPGRTDALTAARLGVDTVEHLALCAPPRNRQSPAHRPAAEVLRDWAEPGVLENLAGTLAELAERRVRLVPLVLATRRAAVLDDAVGEPRLERLLNIAPIHRHLIDMRGAGLNLGRRFARNYLGYEHLRGKARSTVEQGWTTLLAALRDAYEAGVVLLPGSDAVGISLVPGYALHEELGLWDRAGIPRDAILRAATGQAAALLGIAGPKGRDPWTAGVLAVRKDPTVATNLPGVFADVRFLVPPTTTAAVEQRRTPLERAQ</sequence>
<dbReference type="AlphaFoldDB" id="A0A5B2WZA4"/>
<evidence type="ECO:0008006" key="3">
    <source>
        <dbReference type="Google" id="ProtNLM"/>
    </source>
</evidence>
<dbReference type="Gene3D" id="3.20.20.140">
    <property type="entry name" value="Metal-dependent hydrolases"/>
    <property type="match status" value="1"/>
</dbReference>
<evidence type="ECO:0000313" key="2">
    <source>
        <dbReference type="Proteomes" id="UP000323454"/>
    </source>
</evidence>
<dbReference type="InterPro" id="IPR051781">
    <property type="entry name" value="Metallo-dep_Hydrolase"/>
</dbReference>
<dbReference type="Gene3D" id="2.30.40.10">
    <property type="entry name" value="Urease, subunit C, domain 1"/>
    <property type="match status" value="1"/>
</dbReference>
<reference evidence="1 2" key="1">
    <citation type="submission" date="2019-09" db="EMBL/GenBank/DDBJ databases">
        <title>Goodfellowia gen. nov., a new genus of the Pseudonocardineae related to Actinoalloteichus, containing Goodfellowia coeruleoviolacea gen. nov., comb. nov. gen. nov., comb. nov.</title>
        <authorList>
            <person name="Labeda D."/>
        </authorList>
    </citation>
    <scope>NUCLEOTIDE SEQUENCE [LARGE SCALE GENOMIC DNA]</scope>
    <source>
        <strain evidence="1 2">AN110305</strain>
    </source>
</reference>
<dbReference type="PANTHER" id="PTHR43135:SF3">
    <property type="entry name" value="ALPHA-D-RIBOSE 1-METHYLPHOSPHONATE 5-TRIPHOSPHATE DIPHOSPHATASE"/>
    <property type="match status" value="1"/>
</dbReference>
<keyword evidence="2" id="KW-1185">Reference proteome</keyword>
<comment type="caution">
    <text evidence="1">The sequence shown here is derived from an EMBL/GenBank/DDBJ whole genome shotgun (WGS) entry which is preliminary data.</text>
</comment>
<dbReference type="RefSeq" id="WP_149852991.1">
    <property type="nucleotide sequence ID" value="NZ_VUOB01000058.1"/>
</dbReference>
<dbReference type="Proteomes" id="UP000323454">
    <property type="component" value="Unassembled WGS sequence"/>
</dbReference>
<organism evidence="1 2">
    <name type="scientific">Solihabitans fulvus</name>
    <dbReference type="NCBI Taxonomy" id="1892852"/>
    <lineage>
        <taxon>Bacteria</taxon>
        <taxon>Bacillati</taxon>
        <taxon>Actinomycetota</taxon>
        <taxon>Actinomycetes</taxon>
        <taxon>Pseudonocardiales</taxon>
        <taxon>Pseudonocardiaceae</taxon>
        <taxon>Solihabitans</taxon>
    </lineage>
</organism>
<dbReference type="EMBL" id="VUOB01000058">
    <property type="protein sequence ID" value="KAA2255237.1"/>
    <property type="molecule type" value="Genomic_DNA"/>
</dbReference>
<accession>A0A5B2WZA4</accession>
<dbReference type="Gene3D" id="3.40.50.10910">
    <property type="entry name" value="Amidohydrolase"/>
    <property type="match status" value="1"/>
</dbReference>
<protein>
    <recommendedName>
        <fullName evidence="3">Amidohydrolase family protein</fullName>
    </recommendedName>
</protein>
<evidence type="ECO:0000313" key="1">
    <source>
        <dbReference type="EMBL" id="KAA2255237.1"/>
    </source>
</evidence>
<reference evidence="1 2" key="2">
    <citation type="submission" date="2019-09" db="EMBL/GenBank/DDBJ databases">
        <authorList>
            <person name="Jin C."/>
        </authorList>
    </citation>
    <scope>NUCLEOTIDE SEQUENCE [LARGE SCALE GENOMIC DNA]</scope>
    <source>
        <strain evidence="1 2">AN110305</strain>
    </source>
</reference>
<dbReference type="InterPro" id="IPR032466">
    <property type="entry name" value="Metal_Hydrolase"/>
</dbReference>